<dbReference type="EMBL" id="JAOPHQ010006554">
    <property type="protein sequence ID" value="KAK0131270.1"/>
    <property type="molecule type" value="Genomic_DNA"/>
</dbReference>
<accession>A0AA47NN13</accession>
<dbReference type="GO" id="GO:0004309">
    <property type="term" value="F:exopolyphosphatase activity"/>
    <property type="evidence" value="ECO:0007669"/>
    <property type="project" value="TreeGrafter"/>
</dbReference>
<dbReference type="PANTHER" id="PTHR12112:SF47">
    <property type="entry name" value="EXOPOLYPHOSPHATASE PRUNE1"/>
    <property type="match status" value="1"/>
</dbReference>
<dbReference type="Gene3D" id="3.90.1640.10">
    <property type="entry name" value="inorganic pyrophosphatase (n-terminal core)"/>
    <property type="match status" value="1"/>
</dbReference>
<evidence type="ECO:0000256" key="5">
    <source>
        <dbReference type="ARBA" id="ARBA00023211"/>
    </source>
</evidence>
<comment type="caution">
    <text evidence="7">The sequence shown here is derived from an EMBL/GenBank/DDBJ whole genome shotgun (WGS) entry which is preliminary data.</text>
</comment>
<gene>
    <name evidence="7" type="primary">Prune1</name>
    <name evidence="7" type="ORF">N1851_034027</name>
</gene>
<dbReference type="Proteomes" id="UP001174136">
    <property type="component" value="Unassembled WGS sequence"/>
</dbReference>
<comment type="similarity">
    <text evidence="2">Belongs to the PPase class C family. Prune subfamily.</text>
</comment>
<reference evidence="7" key="1">
    <citation type="journal article" date="2023" name="Front. Mar. Sci.">
        <title>A new Merluccius polli reference genome to investigate the effects of global change in West African waters.</title>
        <authorList>
            <person name="Mateo J.L."/>
            <person name="Blanco-Fernandez C."/>
            <person name="Garcia-Vazquez E."/>
            <person name="Machado-Schiaffino G."/>
        </authorList>
    </citation>
    <scope>NUCLEOTIDE SEQUENCE</scope>
    <source>
        <strain evidence="7">C29</strain>
        <tissue evidence="7">Fin</tissue>
    </source>
</reference>
<dbReference type="SMART" id="SM01131">
    <property type="entry name" value="DHHA2"/>
    <property type="match status" value="1"/>
</dbReference>
<evidence type="ECO:0000256" key="4">
    <source>
        <dbReference type="ARBA" id="ARBA00022801"/>
    </source>
</evidence>
<dbReference type="PANTHER" id="PTHR12112">
    <property type="entry name" value="BNIP - RELATED"/>
    <property type="match status" value="1"/>
</dbReference>
<evidence type="ECO:0000313" key="8">
    <source>
        <dbReference type="Proteomes" id="UP001174136"/>
    </source>
</evidence>
<name>A0AA47NN13_MERPO</name>
<dbReference type="FunFam" id="3.90.1640.10:FF:000004">
    <property type="entry name" value="Prune exopolyphosphatase 1"/>
    <property type="match status" value="1"/>
</dbReference>
<organism evidence="7 8">
    <name type="scientific">Merluccius polli</name>
    <name type="common">Benguela hake</name>
    <name type="synonym">Merluccius cadenati</name>
    <dbReference type="NCBI Taxonomy" id="89951"/>
    <lineage>
        <taxon>Eukaryota</taxon>
        <taxon>Metazoa</taxon>
        <taxon>Chordata</taxon>
        <taxon>Craniata</taxon>
        <taxon>Vertebrata</taxon>
        <taxon>Euteleostomi</taxon>
        <taxon>Actinopterygii</taxon>
        <taxon>Neopterygii</taxon>
        <taxon>Teleostei</taxon>
        <taxon>Neoteleostei</taxon>
        <taxon>Acanthomorphata</taxon>
        <taxon>Zeiogadaria</taxon>
        <taxon>Gadariae</taxon>
        <taxon>Gadiformes</taxon>
        <taxon>Gadoidei</taxon>
        <taxon>Merlucciidae</taxon>
        <taxon>Merluccius</taxon>
    </lineage>
</organism>
<dbReference type="AlphaFoldDB" id="A0AA47NN13"/>
<dbReference type="Pfam" id="PF01368">
    <property type="entry name" value="DHH"/>
    <property type="match status" value="1"/>
</dbReference>
<dbReference type="GO" id="GO:0046872">
    <property type="term" value="F:metal ion binding"/>
    <property type="evidence" value="ECO:0007669"/>
    <property type="project" value="UniProtKB-KW"/>
</dbReference>
<feature type="domain" description="DHHA2" evidence="6">
    <location>
        <begin position="221"/>
        <end position="358"/>
    </location>
</feature>
<dbReference type="Pfam" id="PF02833">
    <property type="entry name" value="DHHA2"/>
    <property type="match status" value="1"/>
</dbReference>
<dbReference type="InterPro" id="IPR004097">
    <property type="entry name" value="DHHA2"/>
</dbReference>
<dbReference type="InterPro" id="IPR001667">
    <property type="entry name" value="DDH_dom"/>
</dbReference>
<protein>
    <submittedName>
        <fullName evidence="7">Exopolyphosphatase PRUNE1</fullName>
    </submittedName>
</protein>
<dbReference type="InterPro" id="IPR038222">
    <property type="entry name" value="DHHA2_dom_sf"/>
</dbReference>
<sequence length="420" mass="46679">METFLTSCHEEALKANRGDGGPGFHVVLGNEACDMDSMVSVMAYAYFLSKTLSTNAAVLPVLNIPRSEFALRTDNVFLLRQSGVPQDMLIFREQLDLLQLQRTGRLALTLVDHNVLPSSDRDLEGAVVEVIDHHLLEREPSSSCPVTVEMVGSCATLVTERIVQKAPEILDPQLALLLYGTIVLDCVNMAPEAGKVTPKDSQYAAQLETRFPGLPPRGALFQSLQNARFDVSGLSTEQMLLKDMKVVTGGELHLAVSDFLQRADLEKDLSAFSVEHGYNMLLAMTISFKDNKEPFRQLAIFSHSTLCREEMSQALEQARNPALSLCPISSPHSHIKAYLQGNTQASRKKLLPIIKDFLREREQDYCRADEEEEDCQFPPTPMNSLVEGCPLDNGLPRISAQALEEKFSKMADQEERTRSP</sequence>
<dbReference type="InterPro" id="IPR038763">
    <property type="entry name" value="DHH_sf"/>
</dbReference>
<keyword evidence="3" id="KW-0479">Metal-binding</keyword>
<keyword evidence="5" id="KW-0464">Manganese</keyword>
<evidence type="ECO:0000256" key="2">
    <source>
        <dbReference type="ARBA" id="ARBA00010331"/>
    </source>
</evidence>
<keyword evidence="8" id="KW-1185">Reference proteome</keyword>
<keyword evidence="4" id="KW-0378">Hydrolase</keyword>
<proteinExistence type="inferred from homology"/>
<dbReference type="GO" id="GO:0005737">
    <property type="term" value="C:cytoplasm"/>
    <property type="evidence" value="ECO:0007669"/>
    <property type="project" value="InterPro"/>
</dbReference>
<dbReference type="Gene3D" id="3.10.310.20">
    <property type="entry name" value="DHHA2 domain"/>
    <property type="match status" value="1"/>
</dbReference>
<evidence type="ECO:0000313" key="7">
    <source>
        <dbReference type="EMBL" id="KAK0131270.1"/>
    </source>
</evidence>
<evidence type="ECO:0000256" key="1">
    <source>
        <dbReference type="ARBA" id="ARBA00001936"/>
    </source>
</evidence>
<dbReference type="SUPFAM" id="SSF64182">
    <property type="entry name" value="DHH phosphoesterases"/>
    <property type="match status" value="1"/>
</dbReference>
<evidence type="ECO:0000256" key="3">
    <source>
        <dbReference type="ARBA" id="ARBA00022723"/>
    </source>
</evidence>
<evidence type="ECO:0000259" key="6">
    <source>
        <dbReference type="SMART" id="SM01131"/>
    </source>
</evidence>
<comment type="cofactor">
    <cofactor evidence="1">
        <name>Mn(2+)</name>
        <dbReference type="ChEBI" id="CHEBI:29035"/>
    </cofactor>
</comment>